<evidence type="ECO:0000313" key="10">
    <source>
        <dbReference type="EMBL" id="MEV8466543.1"/>
    </source>
</evidence>
<keyword evidence="3 8" id="KW-0813">Transport</keyword>
<protein>
    <recommendedName>
        <fullName evidence="8">Bcr/CflA family efflux transporter</fullName>
    </recommendedName>
</protein>
<evidence type="ECO:0000256" key="2">
    <source>
        <dbReference type="ARBA" id="ARBA00006236"/>
    </source>
</evidence>
<comment type="caution">
    <text evidence="10">The sequence shown here is derived from an EMBL/GenBank/DDBJ whole genome shotgun (WGS) entry which is preliminary data.</text>
</comment>
<dbReference type="InterPro" id="IPR036259">
    <property type="entry name" value="MFS_trans_sf"/>
</dbReference>
<feature type="transmembrane region" description="Helical" evidence="8">
    <location>
        <begin position="140"/>
        <end position="158"/>
    </location>
</feature>
<dbReference type="Proteomes" id="UP001553161">
    <property type="component" value="Unassembled WGS sequence"/>
</dbReference>
<comment type="caution">
    <text evidence="8">Lacks conserved residue(s) required for the propagation of feature annotation.</text>
</comment>
<evidence type="ECO:0000313" key="11">
    <source>
        <dbReference type="Proteomes" id="UP001553161"/>
    </source>
</evidence>
<dbReference type="InterPro" id="IPR005829">
    <property type="entry name" value="Sugar_transporter_CS"/>
</dbReference>
<feature type="domain" description="Major facilitator superfamily (MFS) profile" evidence="9">
    <location>
        <begin position="14"/>
        <end position="400"/>
    </location>
</feature>
<dbReference type="SUPFAM" id="SSF103473">
    <property type="entry name" value="MFS general substrate transporter"/>
    <property type="match status" value="1"/>
</dbReference>
<dbReference type="PROSITE" id="PS50850">
    <property type="entry name" value="MFS"/>
    <property type="match status" value="1"/>
</dbReference>
<dbReference type="InterPro" id="IPR050189">
    <property type="entry name" value="MFS_Efflux_Transporters"/>
</dbReference>
<keyword evidence="7 8" id="KW-0472">Membrane</keyword>
<dbReference type="CDD" id="cd17320">
    <property type="entry name" value="MFS_MdfA_MDR_like"/>
    <property type="match status" value="1"/>
</dbReference>
<name>A0ABV3L841_9RHOB</name>
<dbReference type="EMBL" id="JBFBVU010000006">
    <property type="protein sequence ID" value="MEV8466543.1"/>
    <property type="molecule type" value="Genomic_DNA"/>
</dbReference>
<dbReference type="Pfam" id="PF07690">
    <property type="entry name" value="MFS_1"/>
    <property type="match status" value="1"/>
</dbReference>
<proteinExistence type="inferred from homology"/>
<evidence type="ECO:0000259" key="9">
    <source>
        <dbReference type="PROSITE" id="PS50850"/>
    </source>
</evidence>
<feature type="transmembrane region" description="Helical" evidence="8">
    <location>
        <begin position="170"/>
        <end position="187"/>
    </location>
</feature>
<evidence type="ECO:0000256" key="6">
    <source>
        <dbReference type="ARBA" id="ARBA00022989"/>
    </source>
</evidence>
<reference evidence="10 11" key="1">
    <citation type="submission" date="2024-07" db="EMBL/GenBank/DDBJ databases">
        <authorList>
            <person name="Kang M."/>
        </authorList>
    </citation>
    <scope>NUCLEOTIDE SEQUENCE [LARGE SCALE GENOMIC DNA]</scope>
    <source>
        <strain evidence="10 11">DFM31</strain>
    </source>
</reference>
<feature type="transmembrane region" description="Helical" evidence="8">
    <location>
        <begin position="248"/>
        <end position="270"/>
    </location>
</feature>
<evidence type="ECO:0000256" key="3">
    <source>
        <dbReference type="ARBA" id="ARBA00022448"/>
    </source>
</evidence>
<dbReference type="PANTHER" id="PTHR43124:SF3">
    <property type="entry name" value="CHLORAMPHENICOL EFFLUX PUMP RV0191"/>
    <property type="match status" value="1"/>
</dbReference>
<evidence type="ECO:0000256" key="4">
    <source>
        <dbReference type="ARBA" id="ARBA00022475"/>
    </source>
</evidence>
<feature type="transmembrane region" description="Helical" evidence="8">
    <location>
        <begin position="53"/>
        <end position="71"/>
    </location>
</feature>
<dbReference type="InterPro" id="IPR011701">
    <property type="entry name" value="MFS"/>
</dbReference>
<keyword evidence="8" id="KW-0997">Cell inner membrane</keyword>
<feature type="transmembrane region" description="Helical" evidence="8">
    <location>
        <begin position="217"/>
        <end position="236"/>
    </location>
</feature>
<evidence type="ECO:0000256" key="5">
    <source>
        <dbReference type="ARBA" id="ARBA00022692"/>
    </source>
</evidence>
<dbReference type="InterPro" id="IPR020846">
    <property type="entry name" value="MFS_dom"/>
</dbReference>
<accession>A0ABV3L841</accession>
<evidence type="ECO:0000256" key="7">
    <source>
        <dbReference type="ARBA" id="ARBA00023136"/>
    </source>
</evidence>
<feature type="transmembrane region" description="Helical" evidence="8">
    <location>
        <begin position="310"/>
        <end position="327"/>
    </location>
</feature>
<gene>
    <name evidence="10" type="ORF">AB0T83_07075</name>
</gene>
<keyword evidence="5 8" id="KW-0812">Transmembrane</keyword>
<keyword evidence="6 8" id="KW-1133">Transmembrane helix</keyword>
<dbReference type="NCBIfam" id="TIGR00710">
    <property type="entry name" value="efflux_Bcr_CflA"/>
    <property type="match status" value="1"/>
</dbReference>
<dbReference type="PROSITE" id="PS00216">
    <property type="entry name" value="SUGAR_TRANSPORT_1"/>
    <property type="match status" value="1"/>
</dbReference>
<keyword evidence="11" id="KW-1185">Reference proteome</keyword>
<sequence length="412" mass="43366">MAARYPHTFLDRDTPPHLATLVVLAGMSAAAMNMFLPSLPAMAAHFDTGYGVVQLSVTLYLAVNAVLQLIIGPLSDRMGRRPVLLWSLALFVVFSFAIPFSPSVEVYLTLRMGQAVVVATMVLSRAIVRDVVPQDEAASMIGYVTMGMALVPMLSPMLGGAIDQLLGWEWTFHILGILGLGALYLTWADLGETATPGPNALADQMREAPELLRSPRFWGYNFAAMFSSGAFFAYLGGAPYVGTEVFSLSPLMLGILLGSPAVGYMAGNAISGAFSVRRGINVMILSGTLLSCIGLGLSLILSLAGWHNPWVFFGFTAFVGLGNGLVLPNATAGMLSVRPRLAGTASGLGGAMMIGGGAALSALAAAVLVPGRGAYPLIWMMFVTSALSVLSIVYVIRRARLVGATDPSEMQP</sequence>
<feature type="transmembrane region" description="Helical" evidence="8">
    <location>
        <begin position="106"/>
        <end position="128"/>
    </location>
</feature>
<keyword evidence="4" id="KW-1003">Cell membrane</keyword>
<comment type="similarity">
    <text evidence="2 8">Belongs to the major facilitator superfamily. Bcr/CmlA family.</text>
</comment>
<evidence type="ECO:0000256" key="8">
    <source>
        <dbReference type="RuleBase" id="RU365088"/>
    </source>
</evidence>
<dbReference type="RefSeq" id="WP_366192339.1">
    <property type="nucleotide sequence ID" value="NZ_JBFBVU010000006.1"/>
</dbReference>
<dbReference type="PANTHER" id="PTHR43124">
    <property type="entry name" value="PURINE EFFLUX PUMP PBUE"/>
    <property type="match status" value="1"/>
</dbReference>
<organism evidence="10 11">
    <name type="scientific">Meridianimarinicoccus marinus</name>
    <dbReference type="NCBI Taxonomy" id="3231483"/>
    <lineage>
        <taxon>Bacteria</taxon>
        <taxon>Pseudomonadati</taxon>
        <taxon>Pseudomonadota</taxon>
        <taxon>Alphaproteobacteria</taxon>
        <taxon>Rhodobacterales</taxon>
        <taxon>Paracoccaceae</taxon>
        <taxon>Meridianimarinicoccus</taxon>
    </lineage>
</organism>
<comment type="subcellular location">
    <subcellularLocation>
        <location evidence="8">Cell inner membrane</location>
        <topology evidence="8">Multi-pass membrane protein</topology>
    </subcellularLocation>
    <subcellularLocation>
        <location evidence="1">Cell membrane</location>
        <topology evidence="1">Multi-pass membrane protein</topology>
    </subcellularLocation>
</comment>
<feature type="transmembrane region" description="Helical" evidence="8">
    <location>
        <begin position="282"/>
        <end position="304"/>
    </location>
</feature>
<feature type="transmembrane region" description="Helical" evidence="8">
    <location>
        <begin position="377"/>
        <end position="396"/>
    </location>
</feature>
<dbReference type="InterPro" id="IPR004812">
    <property type="entry name" value="Efflux_drug-R_Bcr/CmlA"/>
</dbReference>
<dbReference type="Gene3D" id="1.20.1720.10">
    <property type="entry name" value="Multidrug resistance protein D"/>
    <property type="match status" value="1"/>
</dbReference>
<feature type="transmembrane region" description="Helical" evidence="8">
    <location>
        <begin position="348"/>
        <end position="371"/>
    </location>
</feature>
<evidence type="ECO:0000256" key="1">
    <source>
        <dbReference type="ARBA" id="ARBA00004651"/>
    </source>
</evidence>
<feature type="transmembrane region" description="Helical" evidence="8">
    <location>
        <begin position="83"/>
        <end position="100"/>
    </location>
</feature>